<dbReference type="AlphaFoldDB" id="A0AAQ3M1V3"/>
<dbReference type="GO" id="GO:0005634">
    <property type="term" value="C:nucleus"/>
    <property type="evidence" value="ECO:0007669"/>
    <property type="project" value="InterPro"/>
</dbReference>
<dbReference type="Gene3D" id="6.10.140.100">
    <property type="match status" value="1"/>
</dbReference>
<evidence type="ECO:0008006" key="7">
    <source>
        <dbReference type="Google" id="ProtNLM"/>
    </source>
</evidence>
<dbReference type="PANTHER" id="PTHR12415">
    <property type="entry name" value="TYROSYL-DNA PHOSPHODIESTERASE 1"/>
    <property type="match status" value="1"/>
</dbReference>
<dbReference type="SUPFAM" id="SSF56024">
    <property type="entry name" value="Phospholipase D/nuclease"/>
    <property type="match status" value="2"/>
</dbReference>
<dbReference type="GO" id="GO:0017005">
    <property type="term" value="F:3'-tyrosyl-DNA phosphodiesterase activity"/>
    <property type="evidence" value="ECO:0007669"/>
    <property type="project" value="TreeGrafter"/>
</dbReference>
<feature type="compositionally biased region" description="Polar residues" evidence="4">
    <location>
        <begin position="17"/>
        <end position="43"/>
    </location>
</feature>
<dbReference type="GO" id="GO:0006281">
    <property type="term" value="P:DNA repair"/>
    <property type="evidence" value="ECO:0007669"/>
    <property type="project" value="InterPro"/>
</dbReference>
<dbReference type="Proteomes" id="UP001303373">
    <property type="component" value="Chromosome 3"/>
</dbReference>
<feature type="active site" description="Proton donor/acceptor" evidence="1">
    <location>
        <position position="500"/>
    </location>
</feature>
<dbReference type="PANTHER" id="PTHR12415:SF4">
    <property type="entry name" value="TYROSYL-DNA PHOSPHODIESTERASE DOMAIN-CONTAINING PROTEIN"/>
    <property type="match status" value="1"/>
</dbReference>
<dbReference type="PROSITE" id="PS50330">
    <property type="entry name" value="UIM"/>
    <property type="match status" value="1"/>
</dbReference>
<dbReference type="Pfam" id="PF02809">
    <property type="entry name" value="UIM"/>
    <property type="match status" value="1"/>
</dbReference>
<dbReference type="Pfam" id="PF06087">
    <property type="entry name" value="Tyr-DNA_phospho"/>
    <property type="match status" value="1"/>
</dbReference>
<feature type="compositionally biased region" description="Basic and acidic residues" evidence="4">
    <location>
        <begin position="48"/>
        <end position="83"/>
    </location>
</feature>
<proteinExistence type="predicted"/>
<feature type="compositionally biased region" description="Basic and acidic residues" evidence="4">
    <location>
        <begin position="587"/>
        <end position="602"/>
    </location>
</feature>
<dbReference type="SMART" id="SM00726">
    <property type="entry name" value="UIM"/>
    <property type="match status" value="1"/>
</dbReference>
<name>A0AAQ3M1V3_9PEZI</name>
<feature type="binding site" evidence="2">
    <location>
        <position position="259"/>
    </location>
    <ligand>
        <name>substrate</name>
    </ligand>
</feature>
<evidence type="ECO:0000256" key="1">
    <source>
        <dbReference type="PIRSR" id="PIRSR610347-1"/>
    </source>
</evidence>
<feature type="active site" description="Nucleophile" evidence="1">
    <location>
        <position position="257"/>
    </location>
</feature>
<feature type="binding site" evidence="2">
    <location>
        <position position="502"/>
    </location>
    <ligand>
        <name>substrate</name>
    </ligand>
</feature>
<evidence type="ECO:0000313" key="6">
    <source>
        <dbReference type="Proteomes" id="UP001303373"/>
    </source>
</evidence>
<reference evidence="5 6" key="1">
    <citation type="submission" date="2023-11" db="EMBL/GenBank/DDBJ databases">
        <title>An acidophilic fungus is an integral part of prey digestion in a carnivorous sundew plant.</title>
        <authorList>
            <person name="Tsai I.J."/>
        </authorList>
    </citation>
    <scope>NUCLEOTIDE SEQUENCE [LARGE SCALE GENOMIC DNA]</scope>
    <source>
        <strain evidence="5">169a</strain>
    </source>
</reference>
<dbReference type="InterPro" id="IPR010347">
    <property type="entry name" value="Tdp1"/>
</dbReference>
<dbReference type="EMBL" id="CP138582">
    <property type="protein sequence ID" value="WPG99792.1"/>
    <property type="molecule type" value="Genomic_DNA"/>
</dbReference>
<feature type="compositionally biased region" description="Acidic residues" evidence="4">
    <location>
        <begin position="603"/>
        <end position="622"/>
    </location>
</feature>
<dbReference type="GO" id="GO:0003690">
    <property type="term" value="F:double-stranded DNA binding"/>
    <property type="evidence" value="ECO:0007669"/>
    <property type="project" value="TreeGrafter"/>
</dbReference>
<dbReference type="Gene3D" id="3.30.870.10">
    <property type="entry name" value="Endonuclease Chain A"/>
    <property type="match status" value="2"/>
</dbReference>
<accession>A0AAQ3M1V3</accession>
<protein>
    <recommendedName>
        <fullName evidence="7">Phospholipase D/nuclease</fullName>
    </recommendedName>
</protein>
<feature type="region of interest" description="Disordered" evidence="4">
    <location>
        <begin position="117"/>
        <end position="146"/>
    </location>
</feature>
<sequence length="659" mass="73566">MASSDEDEDLKKAIALSLSTAEQQHTATDTASRKQSPKSTISSFPGAFDRRAMEKERLARVASRKREREVSPPPTRDSRKAPKLEVTTTTTTLPSGARLNMFSTIVEQDQSARKSSIANAASASLRTGRGNPGIKSEPEDQPKTTLPIGVPGDLLYPNGVVKSTWAFGHQRTGNDVKIEEVLEPSSLRIAVLSAFQWDADWVFSKLKIPPNGGPTRCFFVMQAKEPEFREQMLKETEGKPFLRLIFPPMVGQTNCMHSKLMLLFHPKKLRIAIPTANLLSFDWGETGMMENSVFMIDLPRFPDEGRTERENLTQFGKELYYFMEKQEFDQKIMDGILKFDFTKTAGIAFVHTIGGVSYKQSAERTGLPGLAKAVRDLDLKTKDLEIDFAASSIGSLNVELLRHLQAAAQGEDMVARAAGAVTAQKNEFFRKSSERQAPVIHTKPVGDQVRIYFPTKETVRASTAGSAGTICLNRKWFENTPFPRACFRDYRSVRKGLLSHNKILYARGKRAVQAEGDSEKKPSDVAWAYVGSANMSESAWGKLSQDKKSGDWKTICRNWECGVLLPVPVAKIKQIEDEKLAVKKEEQLGEKQPKIKKEKVDGEDSETESEDSETESESDGDAMEVIGMNAFEGLVDPPFEIPGELYGDREPWYFLEVQR</sequence>
<dbReference type="InterPro" id="IPR003903">
    <property type="entry name" value="UIM_dom"/>
</dbReference>
<evidence type="ECO:0000256" key="4">
    <source>
        <dbReference type="SAM" id="MobiDB-lite"/>
    </source>
</evidence>
<gene>
    <name evidence="5" type="ORF">R9X50_00261100</name>
</gene>
<feature type="region of interest" description="Disordered" evidence="4">
    <location>
        <begin position="587"/>
        <end position="629"/>
    </location>
</feature>
<evidence type="ECO:0000313" key="5">
    <source>
        <dbReference type="EMBL" id="WPG99792.1"/>
    </source>
</evidence>
<dbReference type="CDD" id="cd09122">
    <property type="entry name" value="PLDc_Tdp1_1"/>
    <property type="match status" value="1"/>
</dbReference>
<organism evidence="5 6">
    <name type="scientific">Acrodontium crateriforme</name>
    <dbReference type="NCBI Taxonomy" id="150365"/>
    <lineage>
        <taxon>Eukaryota</taxon>
        <taxon>Fungi</taxon>
        <taxon>Dikarya</taxon>
        <taxon>Ascomycota</taxon>
        <taxon>Pezizomycotina</taxon>
        <taxon>Dothideomycetes</taxon>
        <taxon>Dothideomycetidae</taxon>
        <taxon>Mycosphaerellales</taxon>
        <taxon>Teratosphaeriaceae</taxon>
        <taxon>Acrodontium</taxon>
    </lineage>
</organism>
<evidence type="ECO:0000256" key="3">
    <source>
        <dbReference type="PIRSR" id="PIRSR610347-3"/>
    </source>
</evidence>
<feature type="site" description="Interaction with DNA" evidence="3">
    <location>
        <position position="536"/>
    </location>
</feature>
<dbReference type="GO" id="GO:0003697">
    <property type="term" value="F:single-stranded DNA binding"/>
    <property type="evidence" value="ECO:0007669"/>
    <property type="project" value="TreeGrafter"/>
</dbReference>
<feature type="region of interest" description="Disordered" evidence="4">
    <location>
        <begin position="1"/>
        <end position="92"/>
    </location>
</feature>
<keyword evidence="6" id="KW-1185">Reference proteome</keyword>
<evidence type="ECO:0000256" key="2">
    <source>
        <dbReference type="PIRSR" id="PIRSR610347-2"/>
    </source>
</evidence>